<evidence type="ECO:0000313" key="2">
    <source>
        <dbReference type="EMBL" id="XBX74105.1"/>
    </source>
</evidence>
<dbReference type="EMBL" id="CP158367">
    <property type="protein sequence ID" value="XBX74105.1"/>
    <property type="molecule type" value="Genomic_DNA"/>
</dbReference>
<proteinExistence type="predicted"/>
<dbReference type="SUPFAM" id="SSF109854">
    <property type="entry name" value="DinB/YfiT-like putative metalloenzymes"/>
    <property type="match status" value="1"/>
</dbReference>
<reference evidence="2" key="1">
    <citation type="journal article" date="2013" name="Extremophiles">
        <title>Proteinivorax tanatarense gen. nov., sp. nov., an anaerobic, haloalkaliphilic, proteolytic bacterium isolated from a decaying algal bloom, and proposal of Proteinivoraceae fam. nov.</title>
        <authorList>
            <person name="Kevbrin V."/>
            <person name="Boltyanskaya Y."/>
            <person name="Zhilina T."/>
            <person name="Kolganova T."/>
            <person name="Lavrentjeva E."/>
            <person name="Kuznetsov B."/>
        </authorList>
    </citation>
    <scope>NUCLEOTIDE SEQUENCE</scope>
    <source>
        <strain evidence="2">Z-910T</strain>
    </source>
</reference>
<dbReference type="Pfam" id="PF12867">
    <property type="entry name" value="DinB_2"/>
    <property type="match status" value="1"/>
</dbReference>
<protein>
    <submittedName>
        <fullName evidence="2">DinB family protein</fullName>
    </submittedName>
</protein>
<accession>A0AAU7VJG4</accession>
<dbReference type="RefSeq" id="WP_350342863.1">
    <property type="nucleotide sequence ID" value="NZ_CP158367.1"/>
</dbReference>
<feature type="domain" description="DinB-like" evidence="1">
    <location>
        <begin position="15"/>
        <end position="149"/>
    </location>
</feature>
<dbReference type="InterPro" id="IPR024775">
    <property type="entry name" value="DinB-like"/>
</dbReference>
<dbReference type="InterPro" id="IPR034660">
    <property type="entry name" value="DinB/YfiT-like"/>
</dbReference>
<evidence type="ECO:0000259" key="1">
    <source>
        <dbReference type="Pfam" id="PF12867"/>
    </source>
</evidence>
<reference evidence="2" key="2">
    <citation type="submission" date="2024-06" db="EMBL/GenBank/DDBJ databases">
        <authorList>
            <person name="Petrova K.O."/>
            <person name="Toshchakov S.V."/>
            <person name="Boltjanskaja Y.V."/>
            <person name="Kevbrin V."/>
        </authorList>
    </citation>
    <scope>NUCLEOTIDE SEQUENCE</scope>
    <source>
        <strain evidence="2">Z-910T</strain>
    </source>
</reference>
<dbReference type="AlphaFoldDB" id="A0AAU7VJG4"/>
<name>A0AAU7VJG4_9FIRM</name>
<dbReference type="Gene3D" id="1.20.120.450">
    <property type="entry name" value="dinb family like domain"/>
    <property type="match status" value="1"/>
</dbReference>
<gene>
    <name evidence="2" type="ORF">PRVXT_002129</name>
</gene>
<organism evidence="2">
    <name type="scientific">Proteinivorax tanatarense</name>
    <dbReference type="NCBI Taxonomy" id="1260629"/>
    <lineage>
        <taxon>Bacteria</taxon>
        <taxon>Bacillati</taxon>
        <taxon>Bacillota</taxon>
        <taxon>Clostridia</taxon>
        <taxon>Eubacteriales</taxon>
        <taxon>Proteinivoracaceae</taxon>
        <taxon>Proteinivorax</taxon>
    </lineage>
</organism>
<sequence length="160" mass="18544">MGKSVKGNVINTLLYARRDWDRLIDSVDEVEIGKAGVKGKWSIKDIIAHITWYDKEMEKLIRNKKLDGSELWELSPKERDDVIYQKNKFKDLDELKNQSLKTFAFLLDALESAEDAALLDPGKIEGMPEDWFPLDIIANNTWMHYTQHGVEIEEFLDKSS</sequence>